<dbReference type="EMBL" id="BK015052">
    <property type="protein sequence ID" value="DAD89099.1"/>
    <property type="molecule type" value="Genomic_DNA"/>
</dbReference>
<organism evidence="1">
    <name type="scientific">Siphoviridae sp. ctv0N24</name>
    <dbReference type="NCBI Taxonomy" id="2826509"/>
    <lineage>
        <taxon>Viruses</taxon>
        <taxon>Duplodnaviria</taxon>
        <taxon>Heunggongvirae</taxon>
        <taxon>Uroviricota</taxon>
        <taxon>Caudoviricetes</taxon>
    </lineage>
</organism>
<sequence>MVGSRGTVFLSSRSAAGLLIFSREKQMLRE</sequence>
<proteinExistence type="predicted"/>
<accession>A0A8S5N4N4</accession>
<reference evidence="1" key="1">
    <citation type="journal article" date="2021" name="Proc. Natl. Acad. Sci. U.S.A.">
        <title>A Catalog of Tens of Thousands of Viruses from Human Metagenomes Reveals Hidden Associations with Chronic Diseases.</title>
        <authorList>
            <person name="Tisza M.J."/>
            <person name="Buck C.B."/>
        </authorList>
    </citation>
    <scope>NUCLEOTIDE SEQUENCE</scope>
    <source>
        <strain evidence="1">Ctv0N24</strain>
    </source>
</reference>
<protein>
    <submittedName>
        <fullName evidence="1">Uncharacterized protein</fullName>
    </submittedName>
</protein>
<name>A0A8S5N4N4_9CAUD</name>
<evidence type="ECO:0000313" key="1">
    <source>
        <dbReference type="EMBL" id="DAD89099.1"/>
    </source>
</evidence>